<evidence type="ECO:0000313" key="4">
    <source>
        <dbReference type="Proteomes" id="UP001319080"/>
    </source>
</evidence>
<gene>
    <name evidence="3" type="ORF">KK062_12575</name>
</gene>
<dbReference type="SUPFAM" id="SSF55120">
    <property type="entry name" value="Pseudouridine synthase"/>
    <property type="match status" value="1"/>
</dbReference>
<dbReference type="GO" id="GO:0140098">
    <property type="term" value="F:catalytic activity, acting on RNA"/>
    <property type="evidence" value="ECO:0007669"/>
    <property type="project" value="UniProtKB-ARBA"/>
</dbReference>
<feature type="domain" description="Pseudouridine synthase RsuA/RluA-like" evidence="2">
    <location>
        <begin position="8"/>
        <end position="150"/>
    </location>
</feature>
<dbReference type="EMBL" id="JAHESE010000010">
    <property type="protein sequence ID" value="MBT1709068.1"/>
    <property type="molecule type" value="Genomic_DNA"/>
</dbReference>
<dbReference type="PANTHER" id="PTHR21600:SF87">
    <property type="entry name" value="RNA PSEUDOURIDYLATE SYNTHASE DOMAIN-CONTAINING PROTEIN 1"/>
    <property type="match status" value="1"/>
</dbReference>
<reference evidence="3 4" key="1">
    <citation type="submission" date="2021-05" db="EMBL/GenBank/DDBJ databases">
        <title>A Polyphasic approach of four new species of the genus Ohtaekwangia: Ohtaekwangia histidinii sp. nov., Ohtaekwangia cretensis sp. nov., Ohtaekwangia indiensis sp. nov., Ohtaekwangia reichenbachii sp. nov. from diverse environment.</title>
        <authorList>
            <person name="Octaviana S."/>
        </authorList>
    </citation>
    <scope>NUCLEOTIDE SEQUENCE [LARGE SCALE GENOMIC DNA]</scope>
    <source>
        <strain evidence="3 4">PWU5</strain>
    </source>
</reference>
<dbReference type="InterPro" id="IPR006145">
    <property type="entry name" value="PsdUridine_synth_RsuA/RluA"/>
</dbReference>
<dbReference type="AlphaFoldDB" id="A0AAP2DZF4"/>
<dbReference type="PANTHER" id="PTHR21600">
    <property type="entry name" value="MITOCHONDRIAL RNA PSEUDOURIDINE SYNTHASE"/>
    <property type="match status" value="1"/>
</dbReference>
<keyword evidence="4" id="KW-1185">Reference proteome</keyword>
<comment type="similarity">
    <text evidence="1">Belongs to the pseudouridine synthase RluA family.</text>
</comment>
<dbReference type="InterPro" id="IPR050188">
    <property type="entry name" value="RluA_PseudoU_synthase"/>
</dbReference>
<protein>
    <submittedName>
        <fullName evidence="3">RluA family pseudouridine synthase</fullName>
    </submittedName>
</protein>
<dbReference type="Pfam" id="PF00849">
    <property type="entry name" value="PseudoU_synth_2"/>
    <property type="match status" value="1"/>
</dbReference>
<evidence type="ECO:0000259" key="2">
    <source>
        <dbReference type="Pfam" id="PF00849"/>
    </source>
</evidence>
<evidence type="ECO:0000256" key="1">
    <source>
        <dbReference type="ARBA" id="ARBA00010876"/>
    </source>
</evidence>
<dbReference type="InterPro" id="IPR020103">
    <property type="entry name" value="PsdUridine_synth_cat_dom_sf"/>
</dbReference>
<sequence length="229" mass="26355">MILFEDQDYVLVNKPPFLSTLEDRREKVNLLALARDYTDDAQVCHRLDKDTSGVLAIAKNPEAYRHMSLQFEKREVVKRYHAVVDGNHGFQDTLVDLPILKQDDGIVKISRREGKAAQTYFTTLEPYRLHTLVECRPITGRMHQIRIHLSTLNASITGDEQYGGKPFFLSTLKRGFNLKKQTEEQPIIKRMALHAFSLTFKNLAGEEKTVEAPYPKDMRVLIKQLGENK</sequence>
<organism evidence="3 4">
    <name type="scientific">Dawidia cretensis</name>
    <dbReference type="NCBI Taxonomy" id="2782350"/>
    <lineage>
        <taxon>Bacteria</taxon>
        <taxon>Pseudomonadati</taxon>
        <taxon>Bacteroidota</taxon>
        <taxon>Cytophagia</taxon>
        <taxon>Cytophagales</taxon>
        <taxon>Chryseotaleaceae</taxon>
        <taxon>Dawidia</taxon>
    </lineage>
</organism>
<name>A0AAP2DZF4_9BACT</name>
<dbReference type="RefSeq" id="WP_254084685.1">
    <property type="nucleotide sequence ID" value="NZ_JAHESE010000010.1"/>
</dbReference>
<proteinExistence type="inferred from homology"/>
<accession>A0AAP2DZF4</accession>
<dbReference type="Gene3D" id="3.30.2350.10">
    <property type="entry name" value="Pseudouridine synthase"/>
    <property type="match status" value="1"/>
</dbReference>
<dbReference type="GO" id="GO:0000455">
    <property type="term" value="P:enzyme-directed rRNA pseudouridine synthesis"/>
    <property type="evidence" value="ECO:0007669"/>
    <property type="project" value="TreeGrafter"/>
</dbReference>
<dbReference type="GO" id="GO:0003723">
    <property type="term" value="F:RNA binding"/>
    <property type="evidence" value="ECO:0007669"/>
    <property type="project" value="InterPro"/>
</dbReference>
<evidence type="ECO:0000313" key="3">
    <source>
        <dbReference type="EMBL" id="MBT1709068.1"/>
    </source>
</evidence>
<dbReference type="CDD" id="cd02869">
    <property type="entry name" value="PseudoU_synth_RluA_like"/>
    <property type="match status" value="1"/>
</dbReference>
<comment type="caution">
    <text evidence="3">The sequence shown here is derived from an EMBL/GenBank/DDBJ whole genome shotgun (WGS) entry which is preliminary data.</text>
</comment>
<dbReference type="GO" id="GO:0009982">
    <property type="term" value="F:pseudouridine synthase activity"/>
    <property type="evidence" value="ECO:0007669"/>
    <property type="project" value="InterPro"/>
</dbReference>
<dbReference type="Proteomes" id="UP001319080">
    <property type="component" value="Unassembled WGS sequence"/>
</dbReference>